<evidence type="ECO:0000256" key="1">
    <source>
        <dbReference type="ARBA" id="ARBA00004613"/>
    </source>
</evidence>
<name>A0A2W5ZKC9_9BACT</name>
<evidence type="ECO:0000256" key="2">
    <source>
        <dbReference type="ARBA" id="ARBA00022729"/>
    </source>
</evidence>
<reference evidence="5 6" key="1">
    <citation type="journal article" date="2017" name="Nature">
        <title>Atmospheric trace gases support primary production in Antarctic desert surface soil.</title>
        <authorList>
            <person name="Ji M."/>
            <person name="Greening C."/>
            <person name="Vanwonterghem I."/>
            <person name="Carere C.R."/>
            <person name="Bay S.K."/>
            <person name="Steen J.A."/>
            <person name="Montgomery K."/>
            <person name="Lines T."/>
            <person name="Beardall J."/>
            <person name="van Dorst J."/>
            <person name="Snape I."/>
            <person name="Stott M.B."/>
            <person name="Hugenholtz P."/>
            <person name="Ferrari B.C."/>
        </authorList>
    </citation>
    <scope>NUCLEOTIDE SEQUENCE [LARGE SCALE GENOMIC DNA]</scope>
    <source>
        <strain evidence="5">RRmetagenome_bin12</strain>
    </source>
</reference>
<dbReference type="InterPro" id="IPR011330">
    <property type="entry name" value="Glyco_hydro/deAcase_b/a-brl"/>
</dbReference>
<evidence type="ECO:0000256" key="3">
    <source>
        <dbReference type="SAM" id="MobiDB-lite"/>
    </source>
</evidence>
<dbReference type="Proteomes" id="UP000248724">
    <property type="component" value="Unassembled WGS sequence"/>
</dbReference>
<gene>
    <name evidence="5" type="ORF">DLM65_01780</name>
</gene>
<sequence length="335" mass="34987">MRSQRLRPPPCHTGRRFAATAFVLALAVVSAAVTVNLLFHATHIAVGGPLAVHPSASAPPVDQQSPDDVLPPGAPQPATVSVPVGPHLNVPILYYHYIRTIAPTAQNLLGFRLSIPPGLFAEQMALLHVEGAHTITLSTLMAALAGKTTLPPHAVVLTFDDGYADFATAAEPVLARYGFVATDFVVSGFLGRRSYMTAAQVLAMDAAGMVIGCHTVHHVDLAAVSLAEARTEIDSSKAALEQLLGHPVLDFAYPYGGFNAAVVQLLQQAGFRDAVSTMYGDTQALNGRYLLHRTEIGGAPSLDTFAGDAGLPLPTPSQSSLIASLAAQPPSPNSA</sequence>
<accession>A0A2W5ZKC9</accession>
<evidence type="ECO:0000313" key="5">
    <source>
        <dbReference type="EMBL" id="PZR83495.1"/>
    </source>
</evidence>
<dbReference type="Gene3D" id="3.20.20.370">
    <property type="entry name" value="Glycoside hydrolase/deacetylase"/>
    <property type="match status" value="1"/>
</dbReference>
<dbReference type="InterPro" id="IPR002509">
    <property type="entry name" value="NODB_dom"/>
</dbReference>
<comment type="caution">
    <text evidence="5">The sequence shown here is derived from an EMBL/GenBank/DDBJ whole genome shotgun (WGS) entry which is preliminary data.</text>
</comment>
<dbReference type="GO" id="GO:0005975">
    <property type="term" value="P:carbohydrate metabolic process"/>
    <property type="evidence" value="ECO:0007669"/>
    <property type="project" value="InterPro"/>
</dbReference>
<dbReference type="AlphaFoldDB" id="A0A2W5ZKC9"/>
<dbReference type="PANTHER" id="PTHR34216:SF3">
    <property type="entry name" value="POLY-BETA-1,6-N-ACETYL-D-GLUCOSAMINE N-DEACETYLASE"/>
    <property type="match status" value="1"/>
</dbReference>
<keyword evidence="2" id="KW-0732">Signal</keyword>
<dbReference type="PANTHER" id="PTHR34216">
    <property type="match status" value="1"/>
</dbReference>
<dbReference type="SUPFAM" id="SSF88713">
    <property type="entry name" value="Glycoside hydrolase/deacetylase"/>
    <property type="match status" value="1"/>
</dbReference>
<feature type="domain" description="NodB homology" evidence="4">
    <location>
        <begin position="153"/>
        <end position="335"/>
    </location>
</feature>
<dbReference type="Pfam" id="PF01522">
    <property type="entry name" value="Polysacc_deac_1"/>
    <property type="match status" value="1"/>
</dbReference>
<proteinExistence type="predicted"/>
<dbReference type="GO" id="GO:0005576">
    <property type="term" value="C:extracellular region"/>
    <property type="evidence" value="ECO:0007669"/>
    <property type="project" value="UniProtKB-SubCell"/>
</dbReference>
<organism evidence="5 6">
    <name type="scientific">Candidatus Aeolococcus gillhamiae</name>
    <dbReference type="NCBI Taxonomy" id="3127015"/>
    <lineage>
        <taxon>Bacteria</taxon>
        <taxon>Bacillati</taxon>
        <taxon>Candidatus Dormiibacterota</taxon>
        <taxon>Candidatus Dormibacteria</taxon>
        <taxon>Candidatus Aeolococcales</taxon>
        <taxon>Candidatus Aeolococcaceae</taxon>
        <taxon>Candidatus Aeolococcus</taxon>
    </lineage>
</organism>
<evidence type="ECO:0000313" key="6">
    <source>
        <dbReference type="Proteomes" id="UP000248724"/>
    </source>
</evidence>
<dbReference type="GO" id="GO:0016810">
    <property type="term" value="F:hydrolase activity, acting on carbon-nitrogen (but not peptide) bonds"/>
    <property type="evidence" value="ECO:0007669"/>
    <property type="project" value="InterPro"/>
</dbReference>
<comment type="subcellular location">
    <subcellularLocation>
        <location evidence="1">Secreted</location>
    </subcellularLocation>
</comment>
<protein>
    <submittedName>
        <fullName evidence="5">Polysaccharide deacetylase</fullName>
    </submittedName>
</protein>
<evidence type="ECO:0000259" key="4">
    <source>
        <dbReference type="PROSITE" id="PS51677"/>
    </source>
</evidence>
<dbReference type="EMBL" id="QHBU01000034">
    <property type="protein sequence ID" value="PZR83495.1"/>
    <property type="molecule type" value="Genomic_DNA"/>
</dbReference>
<dbReference type="PROSITE" id="PS51677">
    <property type="entry name" value="NODB"/>
    <property type="match status" value="1"/>
</dbReference>
<dbReference type="InterPro" id="IPR051398">
    <property type="entry name" value="Polysacch_Deacetylase"/>
</dbReference>
<dbReference type="CDD" id="cd10918">
    <property type="entry name" value="CE4_NodB_like_5s_6s"/>
    <property type="match status" value="1"/>
</dbReference>
<feature type="region of interest" description="Disordered" evidence="3">
    <location>
        <begin position="55"/>
        <end position="78"/>
    </location>
</feature>